<feature type="chain" id="PRO_5029595749" description="Secreted protein" evidence="2">
    <location>
        <begin position="17"/>
        <end position="76"/>
    </location>
</feature>
<gene>
    <name evidence="3" type="ORF">HYC85_018412</name>
</gene>
<feature type="region of interest" description="Disordered" evidence="1">
    <location>
        <begin position="45"/>
        <end position="76"/>
    </location>
</feature>
<dbReference type="Proteomes" id="UP000593564">
    <property type="component" value="Unassembled WGS sequence"/>
</dbReference>
<comment type="caution">
    <text evidence="3">The sequence shown here is derived from an EMBL/GenBank/DDBJ whole genome shotgun (WGS) entry which is preliminary data.</text>
</comment>
<feature type="signal peptide" evidence="2">
    <location>
        <begin position="1"/>
        <end position="16"/>
    </location>
</feature>
<keyword evidence="4" id="KW-1185">Reference proteome</keyword>
<evidence type="ECO:0000256" key="2">
    <source>
        <dbReference type="SAM" id="SignalP"/>
    </source>
</evidence>
<reference evidence="3 4" key="2">
    <citation type="submission" date="2020-07" db="EMBL/GenBank/DDBJ databases">
        <title>Genome assembly of wild tea tree DASZ reveals pedigree and selection history of tea varieties.</title>
        <authorList>
            <person name="Zhang W."/>
        </authorList>
    </citation>
    <scope>NUCLEOTIDE SEQUENCE [LARGE SCALE GENOMIC DNA]</scope>
    <source>
        <strain evidence="4">cv. G240</strain>
        <tissue evidence="3">Leaf</tissue>
    </source>
</reference>
<accession>A0A7J7GVX8</accession>
<dbReference type="EMBL" id="JACBKZ010000008">
    <property type="protein sequence ID" value="KAF5944335.1"/>
    <property type="molecule type" value="Genomic_DNA"/>
</dbReference>
<reference evidence="4" key="1">
    <citation type="journal article" date="2020" name="Nat. Commun.">
        <title>Genome assembly of wild tea tree DASZ reveals pedigree and selection history of tea varieties.</title>
        <authorList>
            <person name="Zhang W."/>
            <person name="Zhang Y."/>
            <person name="Qiu H."/>
            <person name="Guo Y."/>
            <person name="Wan H."/>
            <person name="Zhang X."/>
            <person name="Scossa F."/>
            <person name="Alseekh S."/>
            <person name="Zhang Q."/>
            <person name="Wang P."/>
            <person name="Xu L."/>
            <person name="Schmidt M.H."/>
            <person name="Jia X."/>
            <person name="Li D."/>
            <person name="Zhu A."/>
            <person name="Guo F."/>
            <person name="Chen W."/>
            <person name="Ni D."/>
            <person name="Usadel B."/>
            <person name="Fernie A.R."/>
            <person name="Wen W."/>
        </authorList>
    </citation>
    <scope>NUCLEOTIDE SEQUENCE [LARGE SCALE GENOMIC DNA]</scope>
    <source>
        <strain evidence="4">cv. G240</strain>
    </source>
</reference>
<protein>
    <recommendedName>
        <fullName evidence="5">Secreted protein</fullName>
    </recommendedName>
</protein>
<evidence type="ECO:0000313" key="4">
    <source>
        <dbReference type="Proteomes" id="UP000593564"/>
    </source>
</evidence>
<keyword evidence="2" id="KW-0732">Signal</keyword>
<evidence type="ECO:0008006" key="5">
    <source>
        <dbReference type="Google" id="ProtNLM"/>
    </source>
</evidence>
<name>A0A7J7GVX8_CAMSI</name>
<proteinExistence type="predicted"/>
<dbReference type="AlphaFoldDB" id="A0A7J7GVX8"/>
<evidence type="ECO:0000313" key="3">
    <source>
        <dbReference type="EMBL" id="KAF5944335.1"/>
    </source>
</evidence>
<organism evidence="3 4">
    <name type="scientific">Camellia sinensis</name>
    <name type="common">Tea plant</name>
    <name type="synonym">Thea sinensis</name>
    <dbReference type="NCBI Taxonomy" id="4442"/>
    <lineage>
        <taxon>Eukaryota</taxon>
        <taxon>Viridiplantae</taxon>
        <taxon>Streptophyta</taxon>
        <taxon>Embryophyta</taxon>
        <taxon>Tracheophyta</taxon>
        <taxon>Spermatophyta</taxon>
        <taxon>Magnoliopsida</taxon>
        <taxon>eudicotyledons</taxon>
        <taxon>Gunneridae</taxon>
        <taxon>Pentapetalae</taxon>
        <taxon>asterids</taxon>
        <taxon>Ericales</taxon>
        <taxon>Theaceae</taxon>
        <taxon>Camellia</taxon>
    </lineage>
</organism>
<evidence type="ECO:0000256" key="1">
    <source>
        <dbReference type="SAM" id="MobiDB-lite"/>
    </source>
</evidence>
<sequence>MSRPMVAFTLPPSAMALTLFMLSDFADLAFPVKLALTVSIPLVSPSSRTVPTKKKPLNGNPLGALDGAQTSPFSGL</sequence>